<dbReference type="RefSeq" id="WP_236983711.1">
    <property type="nucleotide sequence ID" value="NZ_BRXE01000002.1"/>
</dbReference>
<evidence type="ECO:0000313" key="12">
    <source>
        <dbReference type="Proteomes" id="UP001165663"/>
    </source>
</evidence>
<dbReference type="InterPro" id="IPR054384">
    <property type="entry name" value="SecDF_P1_head"/>
</dbReference>
<keyword evidence="6" id="KW-0811">Translocation</keyword>
<evidence type="ECO:0000256" key="5">
    <source>
        <dbReference type="ARBA" id="ARBA00022989"/>
    </source>
</evidence>
<accession>A0AA37Q037</accession>
<dbReference type="GO" id="GO:0015031">
    <property type="term" value="P:protein transport"/>
    <property type="evidence" value="ECO:0007669"/>
    <property type="project" value="UniProtKB-KW"/>
</dbReference>
<evidence type="ECO:0000256" key="4">
    <source>
        <dbReference type="ARBA" id="ARBA00022927"/>
    </source>
</evidence>
<reference evidence="11" key="1">
    <citation type="submission" date="2022-07" db="EMBL/GenBank/DDBJ databases">
        <title>Mycobacterium kiyosense sp. nov., scotochromogenic slow-glowing species isolated from respiratory specimens.</title>
        <authorList>
            <person name="Fukano H."/>
            <person name="Kazumi Y."/>
            <person name="Sakagami N."/>
            <person name="Ato M."/>
            <person name="Mitarai S."/>
            <person name="Hoshino Y."/>
        </authorList>
    </citation>
    <scope>NUCLEOTIDE SEQUENCE</scope>
    <source>
        <strain evidence="11">SRL2020-028</strain>
    </source>
</reference>
<keyword evidence="1" id="KW-0813">Transport</keyword>
<dbReference type="AlphaFoldDB" id="A0AA37Q037"/>
<feature type="domain" description="SecDF P1 head subdomain" evidence="10">
    <location>
        <begin position="231"/>
        <end position="337"/>
    </location>
</feature>
<dbReference type="Gene3D" id="3.30.70.3220">
    <property type="match status" value="1"/>
</dbReference>
<evidence type="ECO:0000256" key="9">
    <source>
        <dbReference type="SAM" id="Phobius"/>
    </source>
</evidence>
<evidence type="ECO:0000259" key="10">
    <source>
        <dbReference type="Pfam" id="PF22599"/>
    </source>
</evidence>
<evidence type="ECO:0000256" key="6">
    <source>
        <dbReference type="ARBA" id="ARBA00023010"/>
    </source>
</evidence>
<keyword evidence="5 9" id="KW-1133">Transmembrane helix</keyword>
<evidence type="ECO:0000313" key="11">
    <source>
        <dbReference type="EMBL" id="GLB81159.1"/>
    </source>
</evidence>
<proteinExistence type="predicted"/>
<keyword evidence="7 9" id="KW-0472">Membrane</keyword>
<dbReference type="Gene3D" id="3.30.1360.200">
    <property type="match status" value="1"/>
</dbReference>
<gene>
    <name evidence="11" type="ORF">SRL2020028_04150</name>
</gene>
<feature type="region of interest" description="Disordered" evidence="8">
    <location>
        <begin position="141"/>
        <end position="176"/>
    </location>
</feature>
<dbReference type="EMBL" id="BRXE01000002">
    <property type="protein sequence ID" value="GLB81159.1"/>
    <property type="molecule type" value="Genomic_DNA"/>
</dbReference>
<feature type="transmembrane region" description="Helical" evidence="9">
    <location>
        <begin position="367"/>
        <end position="385"/>
    </location>
</feature>
<evidence type="ECO:0000256" key="8">
    <source>
        <dbReference type="SAM" id="MobiDB-lite"/>
    </source>
</evidence>
<feature type="compositionally biased region" description="Polar residues" evidence="8">
    <location>
        <begin position="1"/>
        <end position="10"/>
    </location>
</feature>
<name>A0AA37Q037_9MYCO</name>
<dbReference type="GeneID" id="83627587"/>
<evidence type="ECO:0000256" key="7">
    <source>
        <dbReference type="ARBA" id="ARBA00023136"/>
    </source>
</evidence>
<dbReference type="InterPro" id="IPR022813">
    <property type="entry name" value="SecD/SecF_arch_bac"/>
</dbReference>
<keyword evidence="2" id="KW-1003">Cell membrane</keyword>
<organism evidence="11 12">
    <name type="scientific">Mycobacterium kiyosense</name>
    <dbReference type="NCBI Taxonomy" id="2871094"/>
    <lineage>
        <taxon>Bacteria</taxon>
        <taxon>Bacillati</taxon>
        <taxon>Actinomycetota</taxon>
        <taxon>Actinomycetes</taxon>
        <taxon>Mycobacteriales</taxon>
        <taxon>Mycobacteriaceae</taxon>
        <taxon>Mycobacterium</taxon>
    </lineage>
</organism>
<evidence type="ECO:0000256" key="2">
    <source>
        <dbReference type="ARBA" id="ARBA00022475"/>
    </source>
</evidence>
<dbReference type="PANTHER" id="PTHR30081:SF1">
    <property type="entry name" value="PROTEIN TRANSLOCASE SUBUNIT SECD"/>
    <property type="match status" value="1"/>
</dbReference>
<protein>
    <recommendedName>
        <fullName evidence="10">SecDF P1 head subdomain domain-containing protein</fullName>
    </recommendedName>
</protein>
<feature type="region of interest" description="Disordered" evidence="8">
    <location>
        <begin position="1"/>
        <end position="21"/>
    </location>
</feature>
<keyword evidence="3 9" id="KW-0812">Transmembrane</keyword>
<dbReference type="GO" id="GO:0005886">
    <property type="term" value="C:plasma membrane"/>
    <property type="evidence" value="ECO:0007669"/>
    <property type="project" value="TreeGrafter"/>
</dbReference>
<comment type="caution">
    <text evidence="11">The sequence shown here is derived from an EMBL/GenBank/DDBJ whole genome shotgun (WGS) entry which is preliminary data.</text>
</comment>
<feature type="transmembrane region" description="Helical" evidence="9">
    <location>
        <begin position="30"/>
        <end position="48"/>
    </location>
</feature>
<dbReference type="Pfam" id="PF22599">
    <property type="entry name" value="SecDF_P1_head"/>
    <property type="match status" value="1"/>
</dbReference>
<dbReference type="PANTHER" id="PTHR30081">
    <property type="entry name" value="PROTEIN-EXPORT MEMBRANE PROTEIN SEC"/>
    <property type="match status" value="1"/>
</dbReference>
<dbReference type="Proteomes" id="UP001165663">
    <property type="component" value="Unassembled WGS sequence"/>
</dbReference>
<keyword evidence="4" id="KW-0653">Protein transport</keyword>
<sequence length="392" mass="41128">MTMPGQSAHTQPAGLHQPGRRPTWTRVARYPVLALTVLVLGYLIFQVFTANVHSGSRIQQAGGTRVTLTARTVDAARPTAQVLTQAQQVIRARANRIGIPDIQVAVNGDNIVVTVPSDRAGDIDALVQTARLDLRPVISSVPEQPAPSVAPGAPPAPAGGATPPESTESAVPSDPRQDLAQRIAQEKKWRQSDSSYLQMVALQFQATRCGGPDVLAGNDDPQLPLITCATDAKAAYLLGPSIIDGAGIQDADAVQGGSGYLVNLQFNSKATAVWADYTAAHVGTQIAFTLDTRVLSAPVLNEAIPGGRTQLSGGDPPFTQATARRLATALTSGSLPVVFESSARETVAPQPGYRHPIVGLPPIAQTAPALVVLLLLLGALVYLYWPRSAARP</sequence>
<evidence type="ECO:0000256" key="1">
    <source>
        <dbReference type="ARBA" id="ARBA00022448"/>
    </source>
</evidence>
<evidence type="ECO:0000256" key="3">
    <source>
        <dbReference type="ARBA" id="ARBA00022692"/>
    </source>
</evidence>